<accession>A0ABN8BFA2</accession>
<evidence type="ECO:0000313" key="5">
    <source>
        <dbReference type="EMBL" id="CAH0416387.1"/>
    </source>
</evidence>
<dbReference type="InterPro" id="IPR048389">
    <property type="entry name" value="YciQ-like_C"/>
</dbReference>
<keyword evidence="1" id="KW-1133">Transmembrane helix</keyword>
<evidence type="ECO:0000259" key="4">
    <source>
        <dbReference type="Pfam" id="PF20990"/>
    </source>
</evidence>
<evidence type="ECO:0000313" key="6">
    <source>
        <dbReference type="Proteomes" id="UP000789707"/>
    </source>
</evidence>
<dbReference type="EMBL" id="CAKKNS010000002">
    <property type="protein sequence ID" value="CAH0416387.1"/>
    <property type="molecule type" value="Genomic_DNA"/>
</dbReference>
<keyword evidence="1" id="KW-0812">Transmembrane</keyword>
<reference evidence="5 6" key="1">
    <citation type="submission" date="2021-11" db="EMBL/GenBank/DDBJ databases">
        <authorList>
            <person name="Depoorter E."/>
        </authorList>
    </citation>
    <scope>NUCLEOTIDE SEQUENCE [LARGE SCALE GENOMIC DNA]</scope>
    <source>
        <strain evidence="5 6">LMG 24289</strain>
    </source>
</reference>
<proteinExistence type="predicted"/>
<feature type="domain" description="DUF2207" evidence="3">
    <location>
        <begin position="30"/>
        <end position="212"/>
    </location>
</feature>
<dbReference type="Pfam" id="PF09972">
    <property type="entry name" value="DUF2207"/>
    <property type="match status" value="1"/>
</dbReference>
<organism evidence="5 6">
    <name type="scientific">Periweissella fabaria</name>
    <dbReference type="NCBI Taxonomy" id="546157"/>
    <lineage>
        <taxon>Bacteria</taxon>
        <taxon>Bacillati</taxon>
        <taxon>Bacillota</taxon>
        <taxon>Bacilli</taxon>
        <taxon>Lactobacillales</taxon>
        <taxon>Lactobacillaceae</taxon>
        <taxon>Periweissella</taxon>
    </lineage>
</organism>
<dbReference type="Pfam" id="PF20990">
    <property type="entry name" value="DUF2207_C"/>
    <property type="match status" value="1"/>
</dbReference>
<feature type="signal peptide" evidence="2">
    <location>
        <begin position="1"/>
        <end position="25"/>
    </location>
</feature>
<comment type="caution">
    <text evidence="5">The sequence shown here is derived from an EMBL/GenBank/DDBJ whole genome shotgun (WGS) entry which is preliminary data.</text>
</comment>
<feature type="domain" description="Predicted membrane protein YciQ-like C-terminal" evidence="4">
    <location>
        <begin position="288"/>
        <end position="545"/>
    </location>
</feature>
<dbReference type="InterPro" id="IPR018702">
    <property type="entry name" value="DUF2207"/>
</dbReference>
<dbReference type="Proteomes" id="UP000789707">
    <property type="component" value="Unassembled WGS sequence"/>
</dbReference>
<evidence type="ECO:0000256" key="1">
    <source>
        <dbReference type="SAM" id="Phobius"/>
    </source>
</evidence>
<protein>
    <recommendedName>
        <fullName evidence="7">DUF2207 domain-containing protein</fullName>
    </recommendedName>
</protein>
<gene>
    <name evidence="5" type="ORF">WFA24289_00691</name>
</gene>
<dbReference type="RefSeq" id="WP_230096453.1">
    <property type="nucleotide sequence ID" value="NZ_CAKKNS010000002.1"/>
</dbReference>
<keyword evidence="6" id="KW-1185">Reference proteome</keyword>
<feature type="transmembrane region" description="Helical" evidence="1">
    <location>
        <begin position="465"/>
        <end position="484"/>
    </location>
</feature>
<evidence type="ECO:0000256" key="2">
    <source>
        <dbReference type="SAM" id="SignalP"/>
    </source>
</evidence>
<feature type="transmembrane region" description="Helical" evidence="1">
    <location>
        <begin position="251"/>
        <end position="270"/>
    </location>
</feature>
<feature type="transmembrane region" description="Helical" evidence="1">
    <location>
        <begin position="436"/>
        <end position="459"/>
    </location>
</feature>
<evidence type="ECO:0000259" key="3">
    <source>
        <dbReference type="Pfam" id="PF09972"/>
    </source>
</evidence>
<keyword evidence="1" id="KW-0472">Membrane</keyword>
<name>A0ABN8BFA2_9LACO</name>
<feature type="chain" id="PRO_5045394287" description="DUF2207 domain-containing protein" evidence="2">
    <location>
        <begin position="26"/>
        <end position="610"/>
    </location>
</feature>
<keyword evidence="2" id="KW-0732">Signal</keyword>
<sequence length="610" mass="67608">MKKRYLILLSMILSIFVFHMKPVHADDNYEITHFNEQINVQTDGSAELNYQLTYKFDDAMHGFLIKQGLEKGLQVNGPVTAKVNNQAIDKYVGGNQGLEIVNADASQTYKIHYPIKAGQTYQLDVQYRLANFAKRYRDIGELNNFVIGENWDVDLNNVAITVNLPQAQQHLFGTYTHTNSDAKFIGNAAKGVYKLTSPAIKAGQSVELHSYFDQQTLAQAPQISQTQLPKFKAVEAAIANKSAAARKTTNIIQWIASILVILGLVCAIYARQYWVKHRNKALGNYVTLHNYELPSQLPPAIVASQLYAFKFDVNEAFNATMMDLTARHYLQVSQKEATGLFGHARKISDALEFTLIKVDDQLLPFELLVLQILFGDDYRSNESSTIAVKDFKRPHSAVVKRYSKYFNKLTNTMYSDGKAYQLIDKRADSFYRNMKGFGATLATIGAITYLGVILLSVAMQVNSQTIALLAIYSIVAIGLIIYACRRSMIYKIDDWRTAQDWFDFGSMLKNVGEFDIKQVPDVTLWDRYMGYAVILGAGTEVMHALAKYVPSENVTNNDNLIPMYIAFNAMNTNNAYVGSTLASSGSSSNGGLGGGMSSGGGGASSGGGAF</sequence>
<evidence type="ECO:0008006" key="7">
    <source>
        <dbReference type="Google" id="ProtNLM"/>
    </source>
</evidence>